<dbReference type="InterPro" id="IPR052913">
    <property type="entry name" value="Glycopeptide_resist_protein"/>
</dbReference>
<dbReference type="Pfam" id="PF04294">
    <property type="entry name" value="VanW"/>
    <property type="match status" value="1"/>
</dbReference>
<dbReference type="Pfam" id="PF07501">
    <property type="entry name" value="G5"/>
    <property type="match status" value="1"/>
</dbReference>
<evidence type="ECO:0000313" key="3">
    <source>
        <dbReference type="EMBL" id="MBU5336039.1"/>
    </source>
</evidence>
<evidence type="ECO:0000256" key="1">
    <source>
        <dbReference type="ARBA" id="ARBA00022729"/>
    </source>
</evidence>
<sequence length="446" mass="50988">MKKDKLLVMLVIIFMIVSNNVVYAFDLEGKIYKNVYVENINLSNLTKEEAMKKINCYIDEYRYFNLVYKNKKILIDKQTFNLDYNVEQLVEKAYNIGRDKDMITNMKTKLSLKKGDREIIPFAICYDISKVDELIENLNSEFYLSPVSATAKVVDDNIIITEDSYGQAVDKEQLKNIIVSKLENLDTKESEIPIKVLNPKYTYNQLSKINTLLGSYETYFNPKNTNRVTNITVASKSTSNVLIGTNEKFSFNNELSNKNAYSQFKNAPIILNGKPDQGVGGGICQVSTTIYNAALYAGMDIMQITNHSIPSSYIKKGRDATVSEGYIDFAFKNKYDTPILIYNEIYSNKIVSKIYGSNTDKSNIEIDTEVVKTIENKKIYKNDSKLKKGTKVVEQPGRLGYTVNTFRIYKSNDKIIKKELINTSYYPPCDEIILKGTREVQNEVIK</sequence>
<name>A0ABS6DW53_9FIRM</name>
<evidence type="ECO:0000259" key="2">
    <source>
        <dbReference type="PROSITE" id="PS51109"/>
    </source>
</evidence>
<proteinExistence type="predicted"/>
<dbReference type="InterPro" id="IPR011098">
    <property type="entry name" value="G5_dom"/>
</dbReference>
<accession>A0ABS6DW53</accession>
<organism evidence="3 4">
    <name type="scientific">Intestinibacter bartlettii</name>
    <dbReference type="NCBI Taxonomy" id="261299"/>
    <lineage>
        <taxon>Bacteria</taxon>
        <taxon>Bacillati</taxon>
        <taxon>Bacillota</taxon>
        <taxon>Clostridia</taxon>
        <taxon>Peptostreptococcales</taxon>
        <taxon>Peptostreptococcaceae</taxon>
        <taxon>Intestinibacter</taxon>
    </lineage>
</organism>
<dbReference type="PANTHER" id="PTHR35788">
    <property type="entry name" value="EXPORTED PROTEIN-RELATED"/>
    <property type="match status" value="1"/>
</dbReference>
<dbReference type="PANTHER" id="PTHR35788:SF1">
    <property type="entry name" value="EXPORTED PROTEIN"/>
    <property type="match status" value="1"/>
</dbReference>
<feature type="domain" description="G5" evidence="2">
    <location>
        <begin position="359"/>
        <end position="439"/>
    </location>
</feature>
<dbReference type="Pfam" id="PF12229">
    <property type="entry name" value="PG_binding_4"/>
    <property type="match status" value="1"/>
</dbReference>
<dbReference type="InterPro" id="IPR022029">
    <property type="entry name" value="YoaR-like_PG-bd"/>
</dbReference>
<dbReference type="PROSITE" id="PS51109">
    <property type="entry name" value="G5"/>
    <property type="match status" value="1"/>
</dbReference>
<keyword evidence="4" id="KW-1185">Reference proteome</keyword>
<dbReference type="Proteomes" id="UP001196301">
    <property type="component" value="Unassembled WGS sequence"/>
</dbReference>
<reference evidence="3 4" key="1">
    <citation type="submission" date="2021-06" db="EMBL/GenBank/DDBJ databases">
        <authorList>
            <person name="Sun Q."/>
            <person name="Li D."/>
        </authorList>
    </citation>
    <scope>NUCLEOTIDE SEQUENCE [LARGE SCALE GENOMIC DNA]</scope>
    <source>
        <strain evidence="3 4">N19</strain>
    </source>
</reference>
<comment type="caution">
    <text evidence="3">The sequence shown here is derived from an EMBL/GenBank/DDBJ whole genome shotgun (WGS) entry which is preliminary data.</text>
</comment>
<dbReference type="EMBL" id="JAHLOQ010000013">
    <property type="protein sequence ID" value="MBU5336039.1"/>
    <property type="molecule type" value="Genomic_DNA"/>
</dbReference>
<dbReference type="RefSeq" id="WP_216569170.1">
    <property type="nucleotide sequence ID" value="NZ_JAHLOQ010000013.1"/>
</dbReference>
<keyword evidence="1" id="KW-0732">Signal</keyword>
<protein>
    <submittedName>
        <fullName evidence="3">VanW family protein</fullName>
    </submittedName>
</protein>
<dbReference type="InterPro" id="IPR007391">
    <property type="entry name" value="Vancomycin_resist_VanW"/>
</dbReference>
<evidence type="ECO:0000313" key="4">
    <source>
        <dbReference type="Proteomes" id="UP001196301"/>
    </source>
</evidence>
<dbReference type="SMART" id="SM01208">
    <property type="entry name" value="G5"/>
    <property type="match status" value="1"/>
</dbReference>
<gene>
    <name evidence="3" type="ORF">KQI20_06270</name>
</gene>